<dbReference type="EMBL" id="ATAM02000010">
    <property type="protein sequence ID" value="KAL0243579.1"/>
    <property type="molecule type" value="Genomic_DNA"/>
</dbReference>
<name>A0ABR3BLB1_9TREE</name>
<reference evidence="2" key="1">
    <citation type="submission" date="2015-01" db="EMBL/GenBank/DDBJ databases">
        <title>The Genome Sequence of Cryptococcus gattii MMRL2647.</title>
        <authorList>
            <consortium name="The Broad Institute Genomics Platform"/>
            <person name="Cuomo C."/>
            <person name="Litvintseva A."/>
            <person name="Chen Y."/>
            <person name="Heitman J."/>
            <person name="Sun S."/>
            <person name="Springer D."/>
            <person name="Dromer F."/>
            <person name="Young S."/>
            <person name="Zeng Q."/>
            <person name="Gargeya S."/>
            <person name="Abouelleil A."/>
            <person name="Alvarado L."/>
            <person name="Chapman S.B."/>
            <person name="Gainer-Dewar J."/>
            <person name="Goldberg J."/>
            <person name="Griggs A."/>
            <person name="Gujja S."/>
            <person name="Hansen M."/>
            <person name="Howarth C."/>
            <person name="Imamovic A."/>
            <person name="Larimer J."/>
            <person name="Murphy C."/>
            <person name="Naylor J."/>
            <person name="Pearson M."/>
            <person name="Priest M."/>
            <person name="Roberts A."/>
            <person name="Saif S."/>
            <person name="Shea T."/>
            <person name="Sykes S."/>
            <person name="Wortman J."/>
            <person name="Nusbaum C."/>
            <person name="Birren B."/>
        </authorList>
    </citation>
    <scope>NUCLEOTIDE SEQUENCE [LARGE SCALE GENOMIC DNA]</scope>
    <source>
        <strain evidence="2">IND107</strain>
    </source>
</reference>
<dbReference type="RefSeq" id="XP_066611946.1">
    <property type="nucleotide sequence ID" value="XM_066760000.1"/>
</dbReference>
<comment type="caution">
    <text evidence="1">The sequence shown here is derived from an EMBL/GenBank/DDBJ whole genome shotgun (WGS) entry which is preliminary data.</text>
</comment>
<reference evidence="1 2" key="2">
    <citation type="submission" date="2024-01" db="EMBL/GenBank/DDBJ databases">
        <title>Comparative genomics of Cryptococcus and Kwoniella reveals pathogenesis evolution and contrasting modes of karyotype evolution via chromosome fusion or intercentromeric recombination.</title>
        <authorList>
            <person name="Coelho M.A."/>
            <person name="David-Palma M."/>
            <person name="Shea T."/>
            <person name="Bowers K."/>
            <person name="Mcginley-Smith S."/>
            <person name="Mohammad A.W."/>
            <person name="Gnirke A."/>
            <person name="Yurkov A.M."/>
            <person name="Nowrousian M."/>
            <person name="Sun S."/>
            <person name="Cuomo C.A."/>
            <person name="Heitman J."/>
        </authorList>
    </citation>
    <scope>NUCLEOTIDE SEQUENCE [LARGE SCALE GENOMIC DNA]</scope>
    <source>
        <strain evidence="1 2">IND107</strain>
    </source>
</reference>
<sequence length="164" mass="17778">MSNLVSSIISLTPVLPTPPLTPTSSLPASRVSATTTPSTAVTIRIPSFSPFSPYPNSLYPPLKAHLALLHHSTPSPIISFCARRLLSPDMPHGYSPQDQGEEWVPIHLCDLQTAGVGKDAPKDLRADQSGPGKEMDQRMERMYAAARRSWNLLNTKIPGRGDAL</sequence>
<organism evidence="1 2">
    <name type="scientific">Cryptococcus tetragattii IND107</name>
    <dbReference type="NCBI Taxonomy" id="1296105"/>
    <lineage>
        <taxon>Eukaryota</taxon>
        <taxon>Fungi</taxon>
        <taxon>Dikarya</taxon>
        <taxon>Basidiomycota</taxon>
        <taxon>Agaricomycotina</taxon>
        <taxon>Tremellomycetes</taxon>
        <taxon>Tremellales</taxon>
        <taxon>Cryptococcaceae</taxon>
        <taxon>Cryptococcus</taxon>
        <taxon>Cryptococcus gattii species complex</taxon>
    </lineage>
</organism>
<dbReference type="Proteomes" id="UP000054399">
    <property type="component" value="Unassembled WGS sequence"/>
</dbReference>
<proteinExistence type="predicted"/>
<gene>
    <name evidence="1" type="ORF">I308_105546</name>
</gene>
<keyword evidence="2" id="KW-1185">Reference proteome</keyword>
<evidence type="ECO:0000313" key="2">
    <source>
        <dbReference type="Proteomes" id="UP000054399"/>
    </source>
</evidence>
<dbReference type="GeneID" id="91992401"/>
<accession>A0ABR3BLB1</accession>
<evidence type="ECO:0000313" key="1">
    <source>
        <dbReference type="EMBL" id="KAL0243579.1"/>
    </source>
</evidence>
<protein>
    <submittedName>
        <fullName evidence="1">Uncharacterized protein</fullName>
    </submittedName>
</protein>